<evidence type="ECO:0000256" key="5">
    <source>
        <dbReference type="ARBA" id="ARBA00023136"/>
    </source>
</evidence>
<comment type="caution">
    <text evidence="7">The sequence shown here is derived from an EMBL/GenBank/DDBJ whole genome shotgun (WGS) entry which is preliminary data.</text>
</comment>
<keyword evidence="5 6" id="KW-0472">Membrane</keyword>
<feature type="transmembrane region" description="Helical" evidence="6">
    <location>
        <begin position="57"/>
        <end position="82"/>
    </location>
</feature>
<protein>
    <recommendedName>
        <fullName evidence="9">Polysaccharide biosynthesis protein</fullName>
    </recommendedName>
</protein>
<feature type="transmembrane region" description="Helical" evidence="6">
    <location>
        <begin position="311"/>
        <end position="330"/>
    </location>
</feature>
<dbReference type="AlphaFoldDB" id="A0A919PG58"/>
<dbReference type="EMBL" id="BONQ01000022">
    <property type="protein sequence ID" value="GIG43319.1"/>
    <property type="molecule type" value="Genomic_DNA"/>
</dbReference>
<evidence type="ECO:0000256" key="2">
    <source>
        <dbReference type="ARBA" id="ARBA00022475"/>
    </source>
</evidence>
<evidence type="ECO:0000256" key="1">
    <source>
        <dbReference type="ARBA" id="ARBA00004651"/>
    </source>
</evidence>
<feature type="transmembrane region" description="Helical" evidence="6">
    <location>
        <begin position="102"/>
        <end position="121"/>
    </location>
</feature>
<evidence type="ECO:0000256" key="6">
    <source>
        <dbReference type="SAM" id="Phobius"/>
    </source>
</evidence>
<evidence type="ECO:0008006" key="9">
    <source>
        <dbReference type="Google" id="ProtNLM"/>
    </source>
</evidence>
<dbReference type="RefSeq" id="WP_203845187.1">
    <property type="nucleotide sequence ID" value="NZ_BAAAVW010000004.1"/>
</dbReference>
<proteinExistence type="predicted"/>
<evidence type="ECO:0000313" key="7">
    <source>
        <dbReference type="EMBL" id="GIG43319.1"/>
    </source>
</evidence>
<keyword evidence="8" id="KW-1185">Reference proteome</keyword>
<evidence type="ECO:0000313" key="8">
    <source>
        <dbReference type="Proteomes" id="UP000660611"/>
    </source>
</evidence>
<feature type="transmembrane region" description="Helical" evidence="6">
    <location>
        <begin position="253"/>
        <end position="275"/>
    </location>
</feature>
<feature type="transmembrane region" description="Helical" evidence="6">
    <location>
        <begin position="378"/>
        <end position="396"/>
    </location>
</feature>
<comment type="subcellular location">
    <subcellularLocation>
        <location evidence="1">Cell membrane</location>
        <topology evidence="1">Multi-pass membrane protein</topology>
    </subcellularLocation>
</comment>
<dbReference type="PANTHER" id="PTHR30250">
    <property type="entry name" value="PST FAMILY PREDICTED COLANIC ACID TRANSPORTER"/>
    <property type="match status" value="1"/>
</dbReference>
<reference evidence="7" key="1">
    <citation type="submission" date="2021-01" db="EMBL/GenBank/DDBJ databases">
        <title>Whole genome shotgun sequence of Dactylosporangium siamense NBRC 106093.</title>
        <authorList>
            <person name="Komaki H."/>
            <person name="Tamura T."/>
        </authorList>
    </citation>
    <scope>NUCLEOTIDE SEQUENCE</scope>
    <source>
        <strain evidence="7">NBRC 106093</strain>
    </source>
</reference>
<evidence type="ECO:0000256" key="3">
    <source>
        <dbReference type="ARBA" id="ARBA00022692"/>
    </source>
</evidence>
<feature type="transmembrane region" description="Helical" evidence="6">
    <location>
        <begin position="435"/>
        <end position="454"/>
    </location>
</feature>
<sequence>MTATLSKPTLETPSGMLRGAARGGLANLAGTVCTGVAGLGVTWLAARALDPHGAGAFFAATAVFGLGVTVAKLGVQTSLVYWPARMRAVGDLSRLGQCLRTALVPLAVAALVIGGGLWFTADLLPGRADLVRTLAVFLPFAALSDALLAATRGLRAMRPTVLLDRVMRPGLQLVLLALVWALGWGPDVFAALWALPYLPAALLAGVALTRLRAAVSPAKVDISDFTPRRFWAFTAPRAVASLAQMALQRVDVLLVAALAGLAPAAMYAVAGRFVILGQFVNQGVTQSVQPRLAERLAVQDQAGANLLYRQATAWVVLACWPLYLLMFTYAHQYLDLFGEHYEGGVHIVRLLAVTMMVATACGMVDVVLAMAGRTWWNLLNVGLALITMLGVDALLIPRHGAFGAAVGLCAAVLVNNLVPLVQVVRGLGLHPFGRATLLACGLATSCFAVPQLAVLPVHGLLVKFAATGAGAAAYCYAAVRLRHVLMQGER</sequence>
<organism evidence="7 8">
    <name type="scientific">Dactylosporangium siamense</name>
    <dbReference type="NCBI Taxonomy" id="685454"/>
    <lineage>
        <taxon>Bacteria</taxon>
        <taxon>Bacillati</taxon>
        <taxon>Actinomycetota</taxon>
        <taxon>Actinomycetes</taxon>
        <taxon>Micromonosporales</taxon>
        <taxon>Micromonosporaceae</taxon>
        <taxon>Dactylosporangium</taxon>
    </lineage>
</organism>
<dbReference type="InterPro" id="IPR002797">
    <property type="entry name" value="Polysacc_synth"/>
</dbReference>
<keyword evidence="4 6" id="KW-1133">Transmembrane helix</keyword>
<feature type="transmembrane region" description="Helical" evidence="6">
    <location>
        <begin position="133"/>
        <end position="154"/>
    </location>
</feature>
<name>A0A919PG58_9ACTN</name>
<feature type="transmembrane region" description="Helical" evidence="6">
    <location>
        <begin position="166"/>
        <end position="184"/>
    </location>
</feature>
<feature type="transmembrane region" description="Helical" evidence="6">
    <location>
        <begin position="460"/>
        <end position="479"/>
    </location>
</feature>
<dbReference type="Proteomes" id="UP000660611">
    <property type="component" value="Unassembled WGS sequence"/>
</dbReference>
<keyword evidence="2" id="KW-1003">Cell membrane</keyword>
<dbReference type="InterPro" id="IPR050833">
    <property type="entry name" value="Poly_Biosynth_Transport"/>
</dbReference>
<feature type="transmembrane region" description="Helical" evidence="6">
    <location>
        <begin position="350"/>
        <end position="371"/>
    </location>
</feature>
<dbReference type="Pfam" id="PF01943">
    <property type="entry name" value="Polysacc_synt"/>
    <property type="match status" value="1"/>
</dbReference>
<dbReference type="PANTHER" id="PTHR30250:SF11">
    <property type="entry name" value="O-ANTIGEN TRANSPORTER-RELATED"/>
    <property type="match status" value="1"/>
</dbReference>
<feature type="transmembrane region" description="Helical" evidence="6">
    <location>
        <begin position="402"/>
        <end position="423"/>
    </location>
</feature>
<dbReference type="GO" id="GO:0005886">
    <property type="term" value="C:plasma membrane"/>
    <property type="evidence" value="ECO:0007669"/>
    <property type="project" value="UniProtKB-SubCell"/>
</dbReference>
<accession>A0A919PG58</accession>
<evidence type="ECO:0000256" key="4">
    <source>
        <dbReference type="ARBA" id="ARBA00022989"/>
    </source>
</evidence>
<keyword evidence="3 6" id="KW-0812">Transmembrane</keyword>
<feature type="transmembrane region" description="Helical" evidence="6">
    <location>
        <begin position="25"/>
        <end position="45"/>
    </location>
</feature>
<gene>
    <name evidence="7" type="ORF">Dsi01nite_013600</name>
</gene>